<evidence type="ECO:0000259" key="1">
    <source>
        <dbReference type="Pfam" id="PF13472"/>
    </source>
</evidence>
<dbReference type="SUPFAM" id="SSF52266">
    <property type="entry name" value="SGNH hydrolase"/>
    <property type="match status" value="1"/>
</dbReference>
<dbReference type="InterPro" id="IPR013830">
    <property type="entry name" value="SGNH_hydro"/>
</dbReference>
<evidence type="ECO:0000313" key="2">
    <source>
        <dbReference type="EMBL" id="GGB34404.1"/>
    </source>
</evidence>
<dbReference type="Pfam" id="PF13472">
    <property type="entry name" value="Lipase_GDSL_2"/>
    <property type="match status" value="1"/>
</dbReference>
<dbReference type="RefSeq" id="WP_188628443.1">
    <property type="nucleotide sequence ID" value="NZ_BMKE01000002.1"/>
</dbReference>
<dbReference type="PROSITE" id="PS01098">
    <property type="entry name" value="LIPASE_GDSL_SER"/>
    <property type="match status" value="1"/>
</dbReference>
<keyword evidence="3" id="KW-1185">Reference proteome</keyword>
<organism evidence="2 3">
    <name type="scientific">Oceanisphaera marina</name>
    <dbReference type="NCBI Taxonomy" id="2017550"/>
    <lineage>
        <taxon>Bacteria</taxon>
        <taxon>Pseudomonadati</taxon>
        <taxon>Pseudomonadota</taxon>
        <taxon>Gammaproteobacteria</taxon>
        <taxon>Aeromonadales</taxon>
        <taxon>Aeromonadaceae</taxon>
        <taxon>Oceanisphaera</taxon>
    </lineage>
</organism>
<dbReference type="InterPro" id="IPR036514">
    <property type="entry name" value="SGNH_hydro_sf"/>
</dbReference>
<dbReference type="Proteomes" id="UP000646152">
    <property type="component" value="Unassembled WGS sequence"/>
</dbReference>
<evidence type="ECO:0000313" key="3">
    <source>
        <dbReference type="Proteomes" id="UP000646152"/>
    </source>
</evidence>
<comment type="caution">
    <text evidence="2">The sequence shown here is derived from an EMBL/GenBank/DDBJ whole genome shotgun (WGS) entry which is preliminary data.</text>
</comment>
<dbReference type="Gene3D" id="3.40.50.1110">
    <property type="entry name" value="SGNH hydrolase"/>
    <property type="match status" value="1"/>
</dbReference>
<dbReference type="InterPro" id="IPR008265">
    <property type="entry name" value="Lipase_GDSL_AS"/>
</dbReference>
<accession>A0ABQ1IDT8</accession>
<name>A0ABQ1IDT8_9GAMM</name>
<feature type="domain" description="SGNH hydrolase-type esterase" evidence="1">
    <location>
        <begin position="23"/>
        <end position="181"/>
    </location>
</feature>
<reference evidence="3" key="1">
    <citation type="journal article" date="2019" name="Int. J. Syst. Evol. Microbiol.">
        <title>The Global Catalogue of Microorganisms (GCM) 10K type strain sequencing project: providing services to taxonomists for standard genome sequencing and annotation.</title>
        <authorList>
            <consortium name="The Broad Institute Genomics Platform"/>
            <consortium name="The Broad Institute Genome Sequencing Center for Infectious Disease"/>
            <person name="Wu L."/>
            <person name="Ma J."/>
        </authorList>
    </citation>
    <scope>NUCLEOTIDE SEQUENCE [LARGE SCALE GENOMIC DNA]</scope>
    <source>
        <strain evidence="3">CGMCC 1.15923</strain>
    </source>
</reference>
<dbReference type="InterPro" id="IPR051532">
    <property type="entry name" value="Ester_Hydrolysis_Enzymes"/>
</dbReference>
<proteinExistence type="predicted"/>
<dbReference type="EMBL" id="BMKE01000002">
    <property type="protein sequence ID" value="GGB34404.1"/>
    <property type="molecule type" value="Genomic_DNA"/>
</dbReference>
<gene>
    <name evidence="2" type="ORF">GCM10011502_04300</name>
</gene>
<dbReference type="PANTHER" id="PTHR30383:SF24">
    <property type="entry name" value="THIOESTERASE 1_PROTEASE 1_LYSOPHOSPHOLIPASE L1"/>
    <property type="match status" value="1"/>
</dbReference>
<sequence length="204" mass="22663">MSRVLLLLVLLVSFVTNANTVLILGDSLSAGYRMNAQQAWPQLLAKQWQDENRKVEVINASVSGDTTQGGLQRLPSLLENHQPSLVLLELGGNDGLRGLPPPLIERNLEQMITLANQAGARVILTEIQLPPNYGRRYLQQFTAIFSRLSETHQLPLLPFFVAPLIGENGMIMDDGIHPTADAQPLIVRQVHAFLTPYLRDSRKL</sequence>
<protein>
    <submittedName>
        <fullName evidence="2">Arylesterase</fullName>
    </submittedName>
</protein>
<dbReference type="PANTHER" id="PTHR30383">
    <property type="entry name" value="THIOESTERASE 1/PROTEASE 1/LYSOPHOSPHOLIPASE L1"/>
    <property type="match status" value="1"/>
</dbReference>
<dbReference type="CDD" id="cd01822">
    <property type="entry name" value="Lysophospholipase_L1_like"/>
    <property type="match status" value="1"/>
</dbReference>